<protein>
    <submittedName>
        <fullName evidence="1">Uncharacterized protein</fullName>
    </submittedName>
</protein>
<dbReference type="EMBL" id="UYYB01095181">
    <property type="protein sequence ID" value="VDM75319.1"/>
    <property type="molecule type" value="Genomic_DNA"/>
</dbReference>
<dbReference type="Proteomes" id="UP000270094">
    <property type="component" value="Unassembled WGS sequence"/>
</dbReference>
<evidence type="ECO:0000313" key="2">
    <source>
        <dbReference type="Proteomes" id="UP000270094"/>
    </source>
</evidence>
<gene>
    <name evidence="1" type="ORF">SVUK_LOCUS10317</name>
</gene>
<name>A0A3P7J665_STRVU</name>
<sequence>MLAEQLKLIRIGSLRALSPSRYRRGQSESSAAPPSAPPVLAPVPAFQYNVGGTAEVDSYREFASFITEPLPAWTIGVVGGATIGSTGTGSSAGVSGFEESQF</sequence>
<dbReference type="AlphaFoldDB" id="A0A3P7J665"/>
<keyword evidence="2" id="KW-1185">Reference proteome</keyword>
<reference evidence="1 2" key="1">
    <citation type="submission" date="2018-11" db="EMBL/GenBank/DDBJ databases">
        <authorList>
            <consortium name="Pathogen Informatics"/>
        </authorList>
    </citation>
    <scope>NUCLEOTIDE SEQUENCE [LARGE SCALE GENOMIC DNA]</scope>
</reference>
<proteinExistence type="predicted"/>
<organism evidence="1 2">
    <name type="scientific">Strongylus vulgaris</name>
    <name type="common">Blood worm</name>
    <dbReference type="NCBI Taxonomy" id="40348"/>
    <lineage>
        <taxon>Eukaryota</taxon>
        <taxon>Metazoa</taxon>
        <taxon>Ecdysozoa</taxon>
        <taxon>Nematoda</taxon>
        <taxon>Chromadorea</taxon>
        <taxon>Rhabditida</taxon>
        <taxon>Rhabditina</taxon>
        <taxon>Rhabditomorpha</taxon>
        <taxon>Strongyloidea</taxon>
        <taxon>Strongylidae</taxon>
        <taxon>Strongylus</taxon>
    </lineage>
</organism>
<evidence type="ECO:0000313" key="1">
    <source>
        <dbReference type="EMBL" id="VDM75319.1"/>
    </source>
</evidence>
<accession>A0A3P7J665</accession>